<gene>
    <name evidence="2" type="ORF">GALMADRAFT_1253177</name>
</gene>
<dbReference type="AlphaFoldDB" id="A0A067T826"/>
<evidence type="ECO:0000256" key="1">
    <source>
        <dbReference type="SAM" id="MobiDB-lite"/>
    </source>
</evidence>
<evidence type="ECO:0000313" key="2">
    <source>
        <dbReference type="EMBL" id="KDR78482.1"/>
    </source>
</evidence>
<dbReference type="OrthoDB" id="3110031at2759"/>
<organism evidence="2 3">
    <name type="scientific">Galerina marginata (strain CBS 339.88)</name>
    <dbReference type="NCBI Taxonomy" id="685588"/>
    <lineage>
        <taxon>Eukaryota</taxon>
        <taxon>Fungi</taxon>
        <taxon>Dikarya</taxon>
        <taxon>Basidiomycota</taxon>
        <taxon>Agaricomycotina</taxon>
        <taxon>Agaricomycetes</taxon>
        <taxon>Agaricomycetidae</taxon>
        <taxon>Agaricales</taxon>
        <taxon>Agaricineae</taxon>
        <taxon>Strophariaceae</taxon>
        <taxon>Galerina</taxon>
    </lineage>
</organism>
<dbReference type="EMBL" id="KL142374">
    <property type="protein sequence ID" value="KDR78482.1"/>
    <property type="molecule type" value="Genomic_DNA"/>
</dbReference>
<feature type="region of interest" description="Disordered" evidence="1">
    <location>
        <begin position="20"/>
        <end position="53"/>
    </location>
</feature>
<protein>
    <submittedName>
        <fullName evidence="2">Uncharacterized protein</fullName>
    </submittedName>
</protein>
<feature type="compositionally biased region" description="Basic and acidic residues" evidence="1">
    <location>
        <begin position="26"/>
        <end position="36"/>
    </location>
</feature>
<proteinExistence type="predicted"/>
<evidence type="ECO:0000313" key="3">
    <source>
        <dbReference type="Proteomes" id="UP000027222"/>
    </source>
</evidence>
<keyword evidence="3" id="KW-1185">Reference proteome</keyword>
<feature type="region of interest" description="Disordered" evidence="1">
    <location>
        <begin position="119"/>
        <end position="149"/>
    </location>
</feature>
<dbReference type="Proteomes" id="UP000027222">
    <property type="component" value="Unassembled WGS sequence"/>
</dbReference>
<sequence>MERVFRMYLRNQERAGGYFINGGISENEHGDQKENDGNETSDGMDDDHIPSPDDKEALEFAILSLPFYLSNADCNPKLVELSRSVLNQKMDAKLPELSEDIKLLHDAIGLYLKKEPVTPNEVQPNESQGVAERFRTDKRRRESNDDLEVTGAPALTLTSKRTKVMDALGPVEVLGLDPEEPMCL</sequence>
<reference evidence="3" key="1">
    <citation type="journal article" date="2014" name="Proc. Natl. Acad. Sci. U.S.A.">
        <title>Extensive sampling of basidiomycete genomes demonstrates inadequacy of the white-rot/brown-rot paradigm for wood decay fungi.</title>
        <authorList>
            <person name="Riley R."/>
            <person name="Salamov A.A."/>
            <person name="Brown D.W."/>
            <person name="Nagy L.G."/>
            <person name="Floudas D."/>
            <person name="Held B.W."/>
            <person name="Levasseur A."/>
            <person name="Lombard V."/>
            <person name="Morin E."/>
            <person name="Otillar R."/>
            <person name="Lindquist E.A."/>
            <person name="Sun H."/>
            <person name="LaButti K.M."/>
            <person name="Schmutz J."/>
            <person name="Jabbour D."/>
            <person name="Luo H."/>
            <person name="Baker S.E."/>
            <person name="Pisabarro A.G."/>
            <person name="Walton J.D."/>
            <person name="Blanchette R.A."/>
            <person name="Henrissat B."/>
            <person name="Martin F."/>
            <person name="Cullen D."/>
            <person name="Hibbett D.S."/>
            <person name="Grigoriev I.V."/>
        </authorList>
    </citation>
    <scope>NUCLEOTIDE SEQUENCE [LARGE SCALE GENOMIC DNA]</scope>
    <source>
        <strain evidence="3">CBS 339.88</strain>
    </source>
</reference>
<dbReference type="HOGENOM" id="CLU_099115_1_0_1"/>
<name>A0A067T826_GALM3</name>
<feature type="compositionally biased region" description="Basic and acidic residues" evidence="1">
    <location>
        <begin position="132"/>
        <end position="144"/>
    </location>
</feature>
<accession>A0A067T826</accession>